<dbReference type="EMBL" id="JAMBQA010000001">
    <property type="protein sequence ID" value="MDG0844661.1"/>
    <property type="molecule type" value="Genomic_DNA"/>
</dbReference>
<protein>
    <submittedName>
        <fullName evidence="1">Uncharacterized protein</fullName>
    </submittedName>
</protein>
<dbReference type="RefSeq" id="WP_277582668.1">
    <property type="nucleotide sequence ID" value="NZ_JAMBPY010000001.1"/>
</dbReference>
<reference evidence="1" key="1">
    <citation type="submission" date="2022-05" db="EMBL/GenBank/DDBJ databases">
        <title>Comparative genomics of Staphylococcus equorum isolates.</title>
        <authorList>
            <person name="Luelf R.H."/>
        </authorList>
    </citation>
    <scope>NUCLEOTIDE SEQUENCE</scope>
    <source>
        <strain evidence="1">TMW 2.2497</strain>
    </source>
</reference>
<name>A0A9X4QWR5_9STAP</name>
<dbReference type="AlphaFoldDB" id="A0A9X4QWR5"/>
<organism evidence="1 2">
    <name type="scientific">Staphylococcus equorum</name>
    <dbReference type="NCBI Taxonomy" id="246432"/>
    <lineage>
        <taxon>Bacteria</taxon>
        <taxon>Bacillati</taxon>
        <taxon>Bacillota</taxon>
        <taxon>Bacilli</taxon>
        <taxon>Bacillales</taxon>
        <taxon>Staphylococcaceae</taxon>
        <taxon>Staphylococcus</taxon>
    </lineage>
</organism>
<comment type="caution">
    <text evidence="1">The sequence shown here is derived from an EMBL/GenBank/DDBJ whole genome shotgun (WGS) entry which is preliminary data.</text>
</comment>
<gene>
    <name evidence="1" type="ORF">M4L89_00205</name>
</gene>
<proteinExistence type="predicted"/>
<dbReference type="Proteomes" id="UP001152422">
    <property type="component" value="Unassembled WGS sequence"/>
</dbReference>
<accession>A0A9X4QWR5</accession>
<keyword evidence="2" id="KW-1185">Reference proteome</keyword>
<evidence type="ECO:0000313" key="1">
    <source>
        <dbReference type="EMBL" id="MDG0844661.1"/>
    </source>
</evidence>
<sequence>MKKTGLLIIIIIGILYIRRKEMNEIIEYFSVDYDPTEQQGISWDLE</sequence>
<evidence type="ECO:0000313" key="2">
    <source>
        <dbReference type="Proteomes" id="UP001152422"/>
    </source>
</evidence>